<gene>
    <name evidence="3" type="ORF">J3R30DRAFT_3658804</name>
</gene>
<proteinExistence type="predicted"/>
<dbReference type="Gene3D" id="1.10.1280.10">
    <property type="entry name" value="Di-copper center containing domain from catechol oxidase"/>
    <property type="match status" value="1"/>
</dbReference>
<evidence type="ECO:0000313" key="4">
    <source>
        <dbReference type="Proteomes" id="UP001150266"/>
    </source>
</evidence>
<sequence length="291" mass="32437">MLQETVIALFVTLLALSVANVEEVASCTDPSGRKEWRTLRMSCLSGLSHSSVLTPSVHPDDIAPVNTSSSYYDGHLHVFIHFTGLFLPFHPWYVQVHEYALKEKCGFKGSSPYWNWAEDASNFFNSKMFQEFDPISGLGRWGNLSDDAQVPDGAFSDFKLSYPYHTLRRNFTLQPYIGQDPTLFTEPYLDANTSFTYDLGGTCPIIAPSDCIPGPTFSANEPLFWMHHAVCIFYGGSVQMIENGTIYNEYPNGGPPLLSLESIIPADEMFQESSIGDVVDTTAGLLCYVYE</sequence>
<dbReference type="Pfam" id="PF00264">
    <property type="entry name" value="Tyrosinase"/>
    <property type="match status" value="1"/>
</dbReference>
<dbReference type="InterPro" id="IPR008922">
    <property type="entry name" value="Di-copper_centre_dom_sf"/>
</dbReference>
<feature type="signal peptide" evidence="1">
    <location>
        <begin position="1"/>
        <end position="19"/>
    </location>
</feature>
<organism evidence="3 4">
    <name type="scientific">Lentinula aciculospora</name>
    <dbReference type="NCBI Taxonomy" id="153920"/>
    <lineage>
        <taxon>Eukaryota</taxon>
        <taxon>Fungi</taxon>
        <taxon>Dikarya</taxon>
        <taxon>Basidiomycota</taxon>
        <taxon>Agaricomycotina</taxon>
        <taxon>Agaricomycetes</taxon>
        <taxon>Agaricomycetidae</taxon>
        <taxon>Agaricales</taxon>
        <taxon>Marasmiineae</taxon>
        <taxon>Omphalotaceae</taxon>
        <taxon>Lentinula</taxon>
    </lineage>
</organism>
<accession>A0A9W9A7X0</accession>
<comment type="caution">
    <text evidence="3">The sequence shown here is derived from an EMBL/GenBank/DDBJ whole genome shotgun (WGS) entry which is preliminary data.</text>
</comment>
<dbReference type="InterPro" id="IPR002227">
    <property type="entry name" value="Tyrosinase_Cu-bd"/>
</dbReference>
<feature type="domain" description="Tyrosinase copper-binding" evidence="2">
    <location>
        <begin position="71"/>
        <end position="161"/>
    </location>
</feature>
<dbReference type="SUPFAM" id="SSF48056">
    <property type="entry name" value="Di-copper centre-containing domain"/>
    <property type="match status" value="1"/>
</dbReference>
<reference evidence="3" key="1">
    <citation type="submission" date="2022-08" db="EMBL/GenBank/DDBJ databases">
        <title>A Global Phylogenomic Analysis of the Shiitake Genus Lentinula.</title>
        <authorList>
            <consortium name="DOE Joint Genome Institute"/>
            <person name="Sierra-Patev S."/>
            <person name="Min B."/>
            <person name="Naranjo-Ortiz M."/>
            <person name="Looney B."/>
            <person name="Konkel Z."/>
            <person name="Slot J.C."/>
            <person name="Sakamoto Y."/>
            <person name="Steenwyk J.L."/>
            <person name="Rokas A."/>
            <person name="Carro J."/>
            <person name="Camarero S."/>
            <person name="Ferreira P."/>
            <person name="Molpeceres G."/>
            <person name="Ruiz-Duenas F.J."/>
            <person name="Serrano A."/>
            <person name="Henrissat B."/>
            <person name="Drula E."/>
            <person name="Hughes K.W."/>
            <person name="Mata J.L."/>
            <person name="Ishikawa N.K."/>
            <person name="Vargas-Isla R."/>
            <person name="Ushijima S."/>
            <person name="Smith C.A."/>
            <person name="Ahrendt S."/>
            <person name="Andreopoulos W."/>
            <person name="He G."/>
            <person name="Labutti K."/>
            <person name="Lipzen A."/>
            <person name="Ng V."/>
            <person name="Riley R."/>
            <person name="Sandor L."/>
            <person name="Barry K."/>
            <person name="Martinez A.T."/>
            <person name="Xiao Y."/>
            <person name="Gibbons J.G."/>
            <person name="Terashima K."/>
            <person name="Grigoriev I.V."/>
            <person name="Hibbett D.S."/>
        </authorList>
    </citation>
    <scope>NUCLEOTIDE SEQUENCE</scope>
    <source>
        <strain evidence="3">JLM2183</strain>
    </source>
</reference>
<dbReference type="AlphaFoldDB" id="A0A9W9A7X0"/>
<evidence type="ECO:0000259" key="2">
    <source>
        <dbReference type="Pfam" id="PF00264"/>
    </source>
</evidence>
<evidence type="ECO:0000313" key="3">
    <source>
        <dbReference type="EMBL" id="KAJ4474824.1"/>
    </source>
</evidence>
<dbReference type="Proteomes" id="UP001150266">
    <property type="component" value="Unassembled WGS sequence"/>
</dbReference>
<keyword evidence="4" id="KW-1185">Reference proteome</keyword>
<keyword evidence="1" id="KW-0732">Signal</keyword>
<protein>
    <submittedName>
        <fullName evidence="3">Di-copper centre-containing protein</fullName>
    </submittedName>
</protein>
<dbReference type="GO" id="GO:0016491">
    <property type="term" value="F:oxidoreductase activity"/>
    <property type="evidence" value="ECO:0007669"/>
    <property type="project" value="InterPro"/>
</dbReference>
<name>A0A9W9A7X0_9AGAR</name>
<dbReference type="OrthoDB" id="6132182at2759"/>
<feature type="chain" id="PRO_5040774006" evidence="1">
    <location>
        <begin position="20"/>
        <end position="291"/>
    </location>
</feature>
<dbReference type="EMBL" id="JAOTPV010000015">
    <property type="protein sequence ID" value="KAJ4474824.1"/>
    <property type="molecule type" value="Genomic_DNA"/>
</dbReference>
<evidence type="ECO:0000256" key="1">
    <source>
        <dbReference type="SAM" id="SignalP"/>
    </source>
</evidence>